<feature type="transmembrane region" description="Helical" evidence="6">
    <location>
        <begin position="204"/>
        <end position="225"/>
    </location>
</feature>
<dbReference type="InterPro" id="IPR051449">
    <property type="entry name" value="ABC-2_transporter_component"/>
</dbReference>
<feature type="transmembrane region" description="Helical" evidence="6">
    <location>
        <begin position="45"/>
        <end position="69"/>
    </location>
</feature>
<gene>
    <name evidence="8" type="ORF">H8706_07380</name>
</gene>
<sequence>MTAILKRELKEYFYTPIGYVFVGFFMFLTSWIFSYTNIFSASGDLSSLFGNLTIVFMFLVPVLTMRLISEEKNTKTDQLLLTAPIGISKIVLGKVFSAFCVFLITLVLSLVYPIIVSIYSKPPVSELFAVYIGFFLMGISYISIGVFISSLTENQIISAVATFAILFVLNLIDMLSAVITNPIITKIISYLSITNRYADFTDGIVRIDSVIYYLSVSALFVFLTCNQLEKRRFKK</sequence>
<protein>
    <submittedName>
        <fullName evidence="8">ABC transporter permease subunit</fullName>
    </submittedName>
</protein>
<dbReference type="PANTHER" id="PTHR30294">
    <property type="entry name" value="MEMBRANE COMPONENT OF ABC TRANSPORTER YHHJ-RELATED"/>
    <property type="match status" value="1"/>
</dbReference>
<dbReference type="AlphaFoldDB" id="A0A926FB61"/>
<keyword evidence="4 6" id="KW-1133">Transmembrane helix</keyword>
<dbReference type="InterPro" id="IPR013525">
    <property type="entry name" value="ABC2_TM"/>
</dbReference>
<evidence type="ECO:0000256" key="1">
    <source>
        <dbReference type="ARBA" id="ARBA00004651"/>
    </source>
</evidence>
<dbReference type="PANTHER" id="PTHR30294:SF29">
    <property type="entry name" value="MULTIDRUG ABC TRANSPORTER PERMEASE YBHS-RELATED"/>
    <property type="match status" value="1"/>
</dbReference>
<keyword evidence="2" id="KW-1003">Cell membrane</keyword>
<evidence type="ECO:0000256" key="2">
    <source>
        <dbReference type="ARBA" id="ARBA00022475"/>
    </source>
</evidence>
<feature type="transmembrane region" description="Helical" evidence="6">
    <location>
        <begin position="127"/>
        <end position="148"/>
    </location>
</feature>
<keyword evidence="3 6" id="KW-0812">Transmembrane</keyword>
<organism evidence="8 9">
    <name type="scientific">Qingrenia yutianensis</name>
    <dbReference type="NCBI Taxonomy" id="2763676"/>
    <lineage>
        <taxon>Bacteria</taxon>
        <taxon>Bacillati</taxon>
        <taxon>Bacillota</taxon>
        <taxon>Clostridia</taxon>
        <taxon>Eubacteriales</taxon>
        <taxon>Oscillospiraceae</taxon>
        <taxon>Qingrenia</taxon>
    </lineage>
</organism>
<feature type="transmembrane region" description="Helical" evidence="6">
    <location>
        <begin position="12"/>
        <end position="33"/>
    </location>
</feature>
<dbReference type="EMBL" id="JACRTE010000007">
    <property type="protein sequence ID" value="MBC8596691.1"/>
    <property type="molecule type" value="Genomic_DNA"/>
</dbReference>
<evidence type="ECO:0000259" key="7">
    <source>
        <dbReference type="Pfam" id="PF12698"/>
    </source>
</evidence>
<comment type="subcellular location">
    <subcellularLocation>
        <location evidence="1">Cell membrane</location>
        <topology evidence="1">Multi-pass membrane protein</topology>
    </subcellularLocation>
</comment>
<name>A0A926FB61_9FIRM</name>
<reference evidence="8" key="1">
    <citation type="submission" date="2020-08" db="EMBL/GenBank/DDBJ databases">
        <title>Genome public.</title>
        <authorList>
            <person name="Liu C."/>
            <person name="Sun Q."/>
        </authorList>
    </citation>
    <scope>NUCLEOTIDE SEQUENCE</scope>
    <source>
        <strain evidence="8">NSJ-50</strain>
    </source>
</reference>
<dbReference type="GO" id="GO:0140359">
    <property type="term" value="F:ABC-type transporter activity"/>
    <property type="evidence" value="ECO:0007669"/>
    <property type="project" value="InterPro"/>
</dbReference>
<proteinExistence type="predicted"/>
<feature type="transmembrane region" description="Helical" evidence="6">
    <location>
        <begin position="160"/>
        <end position="184"/>
    </location>
</feature>
<evidence type="ECO:0000256" key="5">
    <source>
        <dbReference type="ARBA" id="ARBA00023136"/>
    </source>
</evidence>
<feature type="domain" description="ABC-2 type transporter transmembrane" evidence="7">
    <location>
        <begin position="47"/>
        <end position="192"/>
    </location>
</feature>
<dbReference type="GO" id="GO:0005886">
    <property type="term" value="C:plasma membrane"/>
    <property type="evidence" value="ECO:0007669"/>
    <property type="project" value="UniProtKB-SubCell"/>
</dbReference>
<evidence type="ECO:0000313" key="9">
    <source>
        <dbReference type="Proteomes" id="UP000647416"/>
    </source>
</evidence>
<keyword evidence="9" id="KW-1185">Reference proteome</keyword>
<evidence type="ECO:0000256" key="3">
    <source>
        <dbReference type="ARBA" id="ARBA00022692"/>
    </source>
</evidence>
<dbReference type="RefSeq" id="WP_178348661.1">
    <property type="nucleotide sequence ID" value="NZ_JACRTE010000007.1"/>
</dbReference>
<evidence type="ECO:0000256" key="6">
    <source>
        <dbReference type="SAM" id="Phobius"/>
    </source>
</evidence>
<dbReference type="Proteomes" id="UP000647416">
    <property type="component" value="Unassembled WGS sequence"/>
</dbReference>
<comment type="caution">
    <text evidence="8">The sequence shown here is derived from an EMBL/GenBank/DDBJ whole genome shotgun (WGS) entry which is preliminary data.</text>
</comment>
<feature type="transmembrane region" description="Helical" evidence="6">
    <location>
        <begin position="90"/>
        <end position="115"/>
    </location>
</feature>
<accession>A0A926FB61</accession>
<keyword evidence="5 6" id="KW-0472">Membrane</keyword>
<evidence type="ECO:0000313" key="8">
    <source>
        <dbReference type="EMBL" id="MBC8596691.1"/>
    </source>
</evidence>
<dbReference type="Pfam" id="PF12698">
    <property type="entry name" value="ABC2_membrane_3"/>
    <property type="match status" value="1"/>
</dbReference>
<evidence type="ECO:0000256" key="4">
    <source>
        <dbReference type="ARBA" id="ARBA00022989"/>
    </source>
</evidence>